<dbReference type="SUPFAM" id="SSF56784">
    <property type="entry name" value="HAD-like"/>
    <property type="match status" value="1"/>
</dbReference>
<dbReference type="InterPro" id="IPR023214">
    <property type="entry name" value="HAD_sf"/>
</dbReference>
<dbReference type="Gene3D" id="1.10.150.240">
    <property type="entry name" value="Putative phosphatase, domain 2"/>
    <property type="match status" value="1"/>
</dbReference>
<proteinExistence type="predicted"/>
<dbReference type="EMBL" id="AZEU01000102">
    <property type="protein sequence ID" value="KRL47209.1"/>
    <property type="molecule type" value="Genomic_DNA"/>
</dbReference>
<reference evidence="1 2" key="1">
    <citation type="journal article" date="2015" name="Genome Announc.">
        <title>Expanding the biotechnology potential of lactobacilli through comparative genomics of 213 strains and associated genera.</title>
        <authorList>
            <person name="Sun Z."/>
            <person name="Harris H.M."/>
            <person name="McCann A."/>
            <person name="Guo C."/>
            <person name="Argimon S."/>
            <person name="Zhang W."/>
            <person name="Yang X."/>
            <person name="Jeffery I.B."/>
            <person name="Cooney J.C."/>
            <person name="Kagawa T.F."/>
            <person name="Liu W."/>
            <person name="Song Y."/>
            <person name="Salvetti E."/>
            <person name="Wrobel A."/>
            <person name="Rasinkangas P."/>
            <person name="Parkhill J."/>
            <person name="Rea M.C."/>
            <person name="O'Sullivan O."/>
            <person name="Ritari J."/>
            <person name="Douillard F.P."/>
            <person name="Paul Ross R."/>
            <person name="Yang R."/>
            <person name="Briner A.E."/>
            <person name="Felis G.E."/>
            <person name="de Vos W.M."/>
            <person name="Barrangou R."/>
            <person name="Klaenhammer T.R."/>
            <person name="Caufield P.W."/>
            <person name="Cui Y."/>
            <person name="Zhang H."/>
            <person name="O'Toole P.W."/>
        </authorList>
    </citation>
    <scope>NUCLEOTIDE SEQUENCE [LARGE SCALE GENOMIC DNA]</scope>
    <source>
        <strain evidence="1 2">DSM 13343</strain>
    </source>
</reference>
<organism evidence="1 2">
    <name type="scientific">Lacticaseibacillus manihotivorans DSM 13343 = JCM 12514</name>
    <dbReference type="NCBI Taxonomy" id="1423769"/>
    <lineage>
        <taxon>Bacteria</taxon>
        <taxon>Bacillati</taxon>
        <taxon>Bacillota</taxon>
        <taxon>Bacilli</taxon>
        <taxon>Lactobacillales</taxon>
        <taxon>Lactobacillaceae</taxon>
        <taxon>Lacticaseibacillus</taxon>
    </lineage>
</organism>
<dbReference type="InterPro" id="IPR041492">
    <property type="entry name" value="HAD_2"/>
</dbReference>
<protein>
    <submittedName>
        <fullName evidence="1">Phosphatase</fullName>
    </submittedName>
</protein>
<dbReference type="GO" id="GO:0006281">
    <property type="term" value="P:DNA repair"/>
    <property type="evidence" value="ECO:0007669"/>
    <property type="project" value="TreeGrafter"/>
</dbReference>
<gene>
    <name evidence="1" type="ORF">FD01_GL000382</name>
</gene>
<dbReference type="PATRIC" id="fig|1423769.4.peg.409"/>
<comment type="caution">
    <text evidence="1">The sequence shown here is derived from an EMBL/GenBank/DDBJ whole genome shotgun (WGS) entry which is preliminary data.</text>
</comment>
<dbReference type="Gene3D" id="3.40.50.1000">
    <property type="entry name" value="HAD superfamily/HAD-like"/>
    <property type="match status" value="1"/>
</dbReference>
<accession>A0A0R1QSB4</accession>
<dbReference type="AlphaFoldDB" id="A0A0R1QSB4"/>
<dbReference type="InterPro" id="IPR036412">
    <property type="entry name" value="HAD-like_sf"/>
</dbReference>
<dbReference type="PANTHER" id="PTHR43434">
    <property type="entry name" value="PHOSPHOGLYCOLATE PHOSPHATASE"/>
    <property type="match status" value="1"/>
</dbReference>
<name>A0A0R1QSB4_9LACO</name>
<dbReference type="Pfam" id="PF13419">
    <property type="entry name" value="HAD_2"/>
    <property type="match status" value="1"/>
</dbReference>
<dbReference type="InterPro" id="IPR023198">
    <property type="entry name" value="PGP-like_dom2"/>
</dbReference>
<dbReference type="SFLD" id="SFLDS00003">
    <property type="entry name" value="Haloacid_Dehalogenase"/>
    <property type="match status" value="1"/>
</dbReference>
<evidence type="ECO:0000313" key="1">
    <source>
        <dbReference type="EMBL" id="KRL47209.1"/>
    </source>
</evidence>
<dbReference type="OrthoDB" id="9792518at2"/>
<dbReference type="Proteomes" id="UP000051790">
    <property type="component" value="Unassembled WGS sequence"/>
</dbReference>
<evidence type="ECO:0000313" key="2">
    <source>
        <dbReference type="Proteomes" id="UP000051790"/>
    </source>
</evidence>
<dbReference type="InterPro" id="IPR050155">
    <property type="entry name" value="HAD-like_hydrolase_sf"/>
</dbReference>
<dbReference type="PANTHER" id="PTHR43434:SF26">
    <property type="entry name" value="PYROPHOSPHATASE PPAX"/>
    <property type="match status" value="1"/>
</dbReference>
<sequence length="205" mass="22568">MSAYIFDIDGTLIDSVAMYLKGLQDTMHRYDRDYTLDELTFSNGIPSQDTARRLGFEGVAATEMINQWIADAKVYAPAVDWIAGMPDALTKLRDADNKIGIVTSKAAPEFAIDDARYHFSDYIDTAVLAHDAKRNKPFGDPILLALDRLGETTEDAVYIGDTITDSRAAKDAQVPFALATWTNQPSDALQPITYALKTPADLLTL</sequence>
<dbReference type="SFLD" id="SFLDG01129">
    <property type="entry name" value="C1.5:_HAD__Beta-PGM__Phosphata"/>
    <property type="match status" value="1"/>
</dbReference>
<dbReference type="GO" id="GO:0008967">
    <property type="term" value="F:phosphoglycolate phosphatase activity"/>
    <property type="evidence" value="ECO:0007669"/>
    <property type="project" value="TreeGrafter"/>
</dbReference>
<keyword evidence="2" id="KW-1185">Reference proteome</keyword>
<dbReference type="GO" id="GO:0005829">
    <property type="term" value="C:cytosol"/>
    <property type="evidence" value="ECO:0007669"/>
    <property type="project" value="TreeGrafter"/>
</dbReference>
<dbReference type="RefSeq" id="WP_054714313.1">
    <property type="nucleotide sequence ID" value="NZ_AZEU01000102.1"/>
</dbReference>